<evidence type="ECO:0000313" key="2">
    <source>
        <dbReference type="EMBL" id="JAH95935.1"/>
    </source>
</evidence>
<evidence type="ECO:0000256" key="1">
    <source>
        <dbReference type="SAM" id="Phobius"/>
    </source>
</evidence>
<keyword evidence="1" id="KW-0472">Membrane</keyword>
<protein>
    <submittedName>
        <fullName evidence="2">Uncharacterized protein</fullName>
    </submittedName>
</protein>
<reference evidence="2" key="2">
    <citation type="journal article" date="2015" name="Fish Shellfish Immunol.">
        <title>Early steps in the European eel (Anguilla anguilla)-Vibrio vulnificus interaction in the gills: Role of the RtxA13 toxin.</title>
        <authorList>
            <person name="Callol A."/>
            <person name="Pajuelo D."/>
            <person name="Ebbesson L."/>
            <person name="Teles M."/>
            <person name="MacKenzie S."/>
            <person name="Amaro C."/>
        </authorList>
    </citation>
    <scope>NUCLEOTIDE SEQUENCE</scope>
</reference>
<organism evidence="2">
    <name type="scientific">Anguilla anguilla</name>
    <name type="common">European freshwater eel</name>
    <name type="synonym">Muraena anguilla</name>
    <dbReference type="NCBI Taxonomy" id="7936"/>
    <lineage>
        <taxon>Eukaryota</taxon>
        <taxon>Metazoa</taxon>
        <taxon>Chordata</taxon>
        <taxon>Craniata</taxon>
        <taxon>Vertebrata</taxon>
        <taxon>Euteleostomi</taxon>
        <taxon>Actinopterygii</taxon>
        <taxon>Neopterygii</taxon>
        <taxon>Teleostei</taxon>
        <taxon>Anguilliformes</taxon>
        <taxon>Anguillidae</taxon>
        <taxon>Anguilla</taxon>
    </lineage>
</organism>
<dbReference type="AlphaFoldDB" id="A0A0E9X217"/>
<reference evidence="2" key="1">
    <citation type="submission" date="2014-11" db="EMBL/GenBank/DDBJ databases">
        <authorList>
            <person name="Amaro Gonzalez C."/>
        </authorList>
    </citation>
    <scope>NUCLEOTIDE SEQUENCE</scope>
</reference>
<proteinExistence type="predicted"/>
<sequence>MLSLHLSVTRHRVNKEHSDLTHTSCTINEKISHSVDLNNKSMITFLCFPLKVCWYILNIVVCQTFFTFNQLFYVDIF</sequence>
<dbReference type="EMBL" id="GBXM01012642">
    <property type="protein sequence ID" value="JAH95935.1"/>
    <property type="molecule type" value="Transcribed_RNA"/>
</dbReference>
<name>A0A0E9X217_ANGAN</name>
<keyword evidence="1" id="KW-1133">Transmembrane helix</keyword>
<keyword evidence="1" id="KW-0812">Transmembrane</keyword>
<feature type="transmembrane region" description="Helical" evidence="1">
    <location>
        <begin position="52"/>
        <end position="73"/>
    </location>
</feature>
<accession>A0A0E9X217</accession>